<protein>
    <submittedName>
        <fullName evidence="3">Kinase-like protein</fullName>
    </submittedName>
</protein>
<keyword evidence="3" id="KW-0418">Kinase</keyword>
<feature type="region of interest" description="Disordered" evidence="1">
    <location>
        <begin position="1"/>
        <end position="121"/>
    </location>
</feature>
<dbReference type="AlphaFoldDB" id="A0A4Y7SFG8"/>
<evidence type="ECO:0000259" key="2">
    <source>
        <dbReference type="PROSITE" id="PS50011"/>
    </source>
</evidence>
<dbReference type="SUPFAM" id="SSF56112">
    <property type="entry name" value="Protein kinase-like (PK-like)"/>
    <property type="match status" value="1"/>
</dbReference>
<dbReference type="OrthoDB" id="4062651at2759"/>
<reference evidence="3 4" key="1">
    <citation type="journal article" date="2019" name="Nat. Ecol. Evol.">
        <title>Megaphylogeny resolves global patterns of mushroom evolution.</title>
        <authorList>
            <person name="Varga T."/>
            <person name="Krizsan K."/>
            <person name="Foldi C."/>
            <person name="Dima B."/>
            <person name="Sanchez-Garcia M."/>
            <person name="Sanchez-Ramirez S."/>
            <person name="Szollosi G.J."/>
            <person name="Szarkandi J.G."/>
            <person name="Papp V."/>
            <person name="Albert L."/>
            <person name="Andreopoulos W."/>
            <person name="Angelini C."/>
            <person name="Antonin V."/>
            <person name="Barry K.W."/>
            <person name="Bougher N.L."/>
            <person name="Buchanan P."/>
            <person name="Buyck B."/>
            <person name="Bense V."/>
            <person name="Catcheside P."/>
            <person name="Chovatia M."/>
            <person name="Cooper J."/>
            <person name="Damon W."/>
            <person name="Desjardin D."/>
            <person name="Finy P."/>
            <person name="Geml J."/>
            <person name="Haridas S."/>
            <person name="Hughes K."/>
            <person name="Justo A."/>
            <person name="Karasinski D."/>
            <person name="Kautmanova I."/>
            <person name="Kiss B."/>
            <person name="Kocsube S."/>
            <person name="Kotiranta H."/>
            <person name="LaButti K.M."/>
            <person name="Lechner B.E."/>
            <person name="Liimatainen K."/>
            <person name="Lipzen A."/>
            <person name="Lukacs Z."/>
            <person name="Mihaltcheva S."/>
            <person name="Morgado L.N."/>
            <person name="Niskanen T."/>
            <person name="Noordeloos M.E."/>
            <person name="Ohm R.A."/>
            <person name="Ortiz-Santana B."/>
            <person name="Ovrebo C."/>
            <person name="Racz N."/>
            <person name="Riley R."/>
            <person name="Savchenko A."/>
            <person name="Shiryaev A."/>
            <person name="Soop K."/>
            <person name="Spirin V."/>
            <person name="Szebenyi C."/>
            <person name="Tomsovsky M."/>
            <person name="Tulloss R.E."/>
            <person name="Uehling J."/>
            <person name="Grigoriev I.V."/>
            <person name="Vagvolgyi C."/>
            <person name="Papp T."/>
            <person name="Martin F.M."/>
            <person name="Miettinen O."/>
            <person name="Hibbett D.S."/>
            <person name="Nagy L.G."/>
        </authorList>
    </citation>
    <scope>NUCLEOTIDE SEQUENCE [LARGE SCALE GENOMIC DNA]</scope>
    <source>
        <strain evidence="3 4">FP101781</strain>
    </source>
</reference>
<proteinExistence type="predicted"/>
<dbReference type="PANTHER" id="PTHR23257:SF706">
    <property type="entry name" value="PROTO-ONCOGENE SERINE_THREONINE-PROTEIN KINASE MOS"/>
    <property type="match status" value="1"/>
</dbReference>
<dbReference type="PANTHER" id="PTHR23257">
    <property type="entry name" value="SERINE-THREONINE PROTEIN KINASE"/>
    <property type="match status" value="1"/>
</dbReference>
<dbReference type="GO" id="GO:0004672">
    <property type="term" value="F:protein kinase activity"/>
    <property type="evidence" value="ECO:0007669"/>
    <property type="project" value="InterPro"/>
</dbReference>
<evidence type="ECO:0000313" key="3">
    <source>
        <dbReference type="EMBL" id="TEB20516.1"/>
    </source>
</evidence>
<feature type="domain" description="Protein kinase" evidence="2">
    <location>
        <begin position="230"/>
        <end position="509"/>
    </location>
</feature>
<dbReference type="PROSITE" id="PS00108">
    <property type="entry name" value="PROTEIN_KINASE_ST"/>
    <property type="match status" value="1"/>
</dbReference>
<dbReference type="Proteomes" id="UP000298030">
    <property type="component" value="Unassembled WGS sequence"/>
</dbReference>
<keyword evidence="3" id="KW-0808">Transferase</keyword>
<evidence type="ECO:0000256" key="1">
    <source>
        <dbReference type="SAM" id="MobiDB-lite"/>
    </source>
</evidence>
<dbReference type="GO" id="GO:0007165">
    <property type="term" value="P:signal transduction"/>
    <property type="evidence" value="ECO:0007669"/>
    <property type="project" value="TreeGrafter"/>
</dbReference>
<accession>A0A4Y7SFG8</accession>
<dbReference type="InterPro" id="IPR050167">
    <property type="entry name" value="Ser_Thr_protein_kinase"/>
</dbReference>
<dbReference type="InterPro" id="IPR008271">
    <property type="entry name" value="Ser/Thr_kinase_AS"/>
</dbReference>
<evidence type="ECO:0000313" key="4">
    <source>
        <dbReference type="Proteomes" id="UP000298030"/>
    </source>
</evidence>
<dbReference type="InterPro" id="IPR011009">
    <property type="entry name" value="Kinase-like_dom_sf"/>
</dbReference>
<feature type="compositionally biased region" description="Polar residues" evidence="1">
    <location>
        <begin position="1"/>
        <end position="23"/>
    </location>
</feature>
<dbReference type="EMBL" id="QPFP01000137">
    <property type="protein sequence ID" value="TEB20516.1"/>
    <property type="molecule type" value="Genomic_DNA"/>
</dbReference>
<feature type="compositionally biased region" description="Basic and acidic residues" evidence="1">
    <location>
        <begin position="67"/>
        <end position="79"/>
    </location>
</feature>
<dbReference type="InterPro" id="IPR000719">
    <property type="entry name" value="Prot_kinase_dom"/>
</dbReference>
<keyword evidence="4" id="KW-1185">Reference proteome</keyword>
<comment type="caution">
    <text evidence="3">The sequence shown here is derived from an EMBL/GenBank/DDBJ whole genome shotgun (WGS) entry which is preliminary data.</text>
</comment>
<dbReference type="GO" id="GO:0005737">
    <property type="term" value="C:cytoplasm"/>
    <property type="evidence" value="ECO:0007669"/>
    <property type="project" value="TreeGrafter"/>
</dbReference>
<dbReference type="Gene3D" id="1.10.510.10">
    <property type="entry name" value="Transferase(Phosphotransferase) domain 1"/>
    <property type="match status" value="1"/>
</dbReference>
<dbReference type="STRING" id="71717.A0A4Y7SFG8"/>
<sequence>MGCTQSRFFQTPLSPLSSATSADSELVLLPPTRPTETHRTKSKARASSKSATDRSPKKKRTPTKRNAPSEKLDTNHEKIPQCTEKQQVVPLHLAATKNSGTPSMSRHETPRLSTTPFNATPRDDGPQWTLLIDLVATLQASGYPRAWNKEAKTLTKLFDPILASRGLYKNLLEHTGDEAQLIIEALQWLLVSHPSLGKEGRRRCAYLQALVRLGGKCEMIPQSYRRDFQIEDRVILFQSPIVDIYKTGQPGRWVCLKQYRVNPKVTVDSAKKLSIREAIFWFNHKHDNVLPFLGVVETRSAFYLVSPYFEFGTLADYLKTSPAVNRGLLVRDVTSGLEYFHSHNFVHADIKPQNIFMHVSGRAVLADLGLSRLSDSNILSWPSVQTIDPQLAPGIFPWLAPEILALTDIIESDKNARLVVFTFASDVYALGGVIYEVFTGLRPFNDFSIKKIVHGVPEGARPQKPKNPDAAAYTLCGLTDDIWKVIEQCWHGDPKARPTAKDLLQEPFFVNLQDGRPPIRYES</sequence>
<dbReference type="PROSITE" id="PS50011">
    <property type="entry name" value="PROTEIN_KINASE_DOM"/>
    <property type="match status" value="1"/>
</dbReference>
<dbReference type="Pfam" id="PF00069">
    <property type="entry name" value="Pkinase"/>
    <property type="match status" value="1"/>
</dbReference>
<name>A0A4Y7SFG8_COPMI</name>
<organism evidence="3 4">
    <name type="scientific">Coprinellus micaceus</name>
    <name type="common">Glistening ink-cap mushroom</name>
    <name type="synonym">Coprinus micaceus</name>
    <dbReference type="NCBI Taxonomy" id="71717"/>
    <lineage>
        <taxon>Eukaryota</taxon>
        <taxon>Fungi</taxon>
        <taxon>Dikarya</taxon>
        <taxon>Basidiomycota</taxon>
        <taxon>Agaricomycotina</taxon>
        <taxon>Agaricomycetes</taxon>
        <taxon>Agaricomycetidae</taxon>
        <taxon>Agaricales</taxon>
        <taxon>Agaricineae</taxon>
        <taxon>Psathyrellaceae</taxon>
        <taxon>Coprinellus</taxon>
    </lineage>
</organism>
<dbReference type="GO" id="GO:0005524">
    <property type="term" value="F:ATP binding"/>
    <property type="evidence" value="ECO:0007669"/>
    <property type="project" value="InterPro"/>
</dbReference>
<gene>
    <name evidence="3" type="ORF">FA13DRAFT_1672348</name>
</gene>
<dbReference type="SMART" id="SM00220">
    <property type="entry name" value="S_TKc"/>
    <property type="match status" value="1"/>
</dbReference>